<dbReference type="Proteomes" id="UP000295043">
    <property type="component" value="Unassembled WGS sequence"/>
</dbReference>
<gene>
    <name evidence="6" type="ORF">EV184_108195</name>
</gene>
<dbReference type="InterPro" id="IPR006645">
    <property type="entry name" value="NGN-like_dom"/>
</dbReference>
<dbReference type="InterPro" id="IPR036735">
    <property type="entry name" value="NGN_dom_sf"/>
</dbReference>
<proteinExistence type="predicted"/>
<reference evidence="6 7" key="1">
    <citation type="submission" date="2019-03" db="EMBL/GenBank/DDBJ databases">
        <title>Genomic Encyclopedia of Type Strains, Phase IV (KMG-V): Genome sequencing to study the core and pangenomes of soil and plant-associated prokaryotes.</title>
        <authorList>
            <person name="Whitman W."/>
        </authorList>
    </citation>
    <scope>NUCLEOTIDE SEQUENCE [LARGE SCALE GENOMIC DNA]</scope>
    <source>
        <strain evidence="6 7">23C40</strain>
    </source>
</reference>
<organism evidence="6 7">
    <name type="scientific">Sinorhizobium americanum</name>
    <dbReference type="NCBI Taxonomy" id="194963"/>
    <lineage>
        <taxon>Bacteria</taxon>
        <taxon>Pseudomonadati</taxon>
        <taxon>Pseudomonadota</taxon>
        <taxon>Alphaproteobacteria</taxon>
        <taxon>Hyphomicrobiales</taxon>
        <taxon>Rhizobiaceae</taxon>
        <taxon>Sinorhizobium/Ensifer group</taxon>
        <taxon>Sinorhizobium</taxon>
    </lineage>
</organism>
<dbReference type="InterPro" id="IPR014722">
    <property type="entry name" value="Rib_uL2_dom2"/>
</dbReference>
<keyword evidence="4" id="KW-0812">Transmembrane</keyword>
<dbReference type="GO" id="GO:0006354">
    <property type="term" value="P:DNA-templated transcription elongation"/>
    <property type="evidence" value="ECO:0007669"/>
    <property type="project" value="InterPro"/>
</dbReference>
<evidence type="ECO:0000313" key="7">
    <source>
        <dbReference type="Proteomes" id="UP000295043"/>
    </source>
</evidence>
<protein>
    <submittedName>
        <fullName evidence="6">Transcriptional antiterminator NusG</fullName>
    </submittedName>
</protein>
<dbReference type="InterPro" id="IPR043425">
    <property type="entry name" value="NusG-like"/>
</dbReference>
<evidence type="ECO:0000256" key="1">
    <source>
        <dbReference type="ARBA" id="ARBA00022814"/>
    </source>
</evidence>
<feature type="domain" description="NusG-like N-terminal" evidence="5">
    <location>
        <begin position="52"/>
        <end position="153"/>
    </location>
</feature>
<dbReference type="Gene3D" id="2.30.30.30">
    <property type="match status" value="1"/>
</dbReference>
<sequence length="228" mass="25189">MTMQRKIYRGTPVIINDERIDPARMARAWVKDEMREIRANMLSMASANQPGEKGWFVLQVVSGREKAVENLLREKGVMSYLPLVQGGVKMVRGHKVRSPERPAFAGYVMVSVVPSAAAFAGLVSVRNVEDILGGAQKPHRVSDETMSRFKIMLGDWAEATARAKDFNKGDWVEFDEGPFAGFKGHIVKLRKMVLIRGEKPVAVEGVVEVDIGGRVSSVTTPLALLVKL</sequence>
<dbReference type="CDD" id="cd08000">
    <property type="entry name" value="NGN"/>
    <property type="match status" value="1"/>
</dbReference>
<dbReference type="GO" id="GO:0031564">
    <property type="term" value="P:transcription antitermination"/>
    <property type="evidence" value="ECO:0007669"/>
    <property type="project" value="UniProtKB-KW"/>
</dbReference>
<evidence type="ECO:0000313" key="6">
    <source>
        <dbReference type="EMBL" id="TCN30321.1"/>
    </source>
</evidence>
<evidence type="ECO:0000256" key="3">
    <source>
        <dbReference type="ARBA" id="ARBA00023163"/>
    </source>
</evidence>
<keyword evidence="2" id="KW-0805">Transcription regulation</keyword>
<keyword evidence="4" id="KW-1133">Transmembrane helix</keyword>
<dbReference type="SUPFAM" id="SSF82679">
    <property type="entry name" value="N-utilization substance G protein NusG, N-terminal domain"/>
    <property type="match status" value="1"/>
</dbReference>
<dbReference type="Pfam" id="PF02357">
    <property type="entry name" value="NusG"/>
    <property type="match status" value="1"/>
</dbReference>
<dbReference type="RefSeq" id="WP_165913989.1">
    <property type="nucleotide sequence ID" value="NZ_SLVU01000008.1"/>
</dbReference>
<keyword evidence="4" id="KW-0472">Membrane</keyword>
<dbReference type="EMBL" id="SLVU01000008">
    <property type="protein sequence ID" value="TCN30321.1"/>
    <property type="molecule type" value="Genomic_DNA"/>
</dbReference>
<accession>A0A4R2BRR2</accession>
<comment type="caution">
    <text evidence="6">The sequence shown here is derived from an EMBL/GenBank/DDBJ whole genome shotgun (WGS) entry which is preliminary data.</text>
</comment>
<keyword evidence="3" id="KW-0804">Transcription</keyword>
<dbReference type="Gene3D" id="3.30.70.940">
    <property type="entry name" value="NusG, N-terminal domain"/>
    <property type="match status" value="1"/>
</dbReference>
<feature type="transmembrane region" description="Helical" evidence="4">
    <location>
        <begin position="104"/>
        <end position="123"/>
    </location>
</feature>
<keyword evidence="1" id="KW-0889">Transcription antitermination</keyword>
<dbReference type="PANTHER" id="PTHR30265:SF4">
    <property type="entry name" value="KOW MOTIF FAMILY PROTEIN, EXPRESSED"/>
    <property type="match status" value="1"/>
</dbReference>
<dbReference type="SMART" id="SM00738">
    <property type="entry name" value="NGN"/>
    <property type="match status" value="1"/>
</dbReference>
<dbReference type="PANTHER" id="PTHR30265">
    <property type="entry name" value="RHO-INTERACTING TRANSCRIPTION TERMINATION FACTOR NUSG"/>
    <property type="match status" value="1"/>
</dbReference>
<name>A0A4R2BRR2_9HYPH</name>
<evidence type="ECO:0000256" key="4">
    <source>
        <dbReference type="SAM" id="Phobius"/>
    </source>
</evidence>
<evidence type="ECO:0000259" key="5">
    <source>
        <dbReference type="SMART" id="SM00738"/>
    </source>
</evidence>
<evidence type="ECO:0000256" key="2">
    <source>
        <dbReference type="ARBA" id="ARBA00023015"/>
    </source>
</evidence>
<dbReference type="AlphaFoldDB" id="A0A4R2BRR2"/>